<dbReference type="Proteomes" id="UP000053328">
    <property type="component" value="Unassembled WGS sequence"/>
</dbReference>
<dbReference type="VEuPathDB" id="FungiDB:PV08_00859"/>
<proteinExistence type="predicted"/>
<gene>
    <name evidence="1" type="ORF">PV08_00859</name>
</gene>
<sequence length="231" mass="26991">MPRIDLSKVETKRVMADFKGHFHQSLYGLERFIRDDKHPGDSPIPRLLGDMNQLLLKLDRTKHEMRSRPMATLNDAESFCAIHGRREPQFKEISAWFLRNPLWSWAPIFSDDLTANRVVAYLCAVELSEAVLGHLPRQEENLTDPWRAYLSLKLYTWILPKRLGLELCRVLIEERVALQMKQRASGQVDGKGLEDVRQLERLHQDHVEILKGIFSSFHSWAITLGRKQRRE</sequence>
<protein>
    <submittedName>
        <fullName evidence="1">Uncharacterized protein</fullName>
    </submittedName>
</protein>
<dbReference type="RefSeq" id="XP_016240500.1">
    <property type="nucleotide sequence ID" value="XM_016375224.1"/>
</dbReference>
<dbReference type="GeneID" id="27327942"/>
<dbReference type="HOGENOM" id="CLU_1199840_0_0_1"/>
<accession>A0A0D2C9M2</accession>
<dbReference type="AlphaFoldDB" id="A0A0D2C9M2"/>
<reference evidence="1 2" key="1">
    <citation type="submission" date="2015-01" db="EMBL/GenBank/DDBJ databases">
        <title>The Genome Sequence of Exophiala spinifera CBS89968.</title>
        <authorList>
            <consortium name="The Broad Institute Genomics Platform"/>
            <person name="Cuomo C."/>
            <person name="de Hoog S."/>
            <person name="Gorbushina A."/>
            <person name="Stielow B."/>
            <person name="Teixiera M."/>
            <person name="Abouelleil A."/>
            <person name="Chapman S.B."/>
            <person name="Priest M."/>
            <person name="Young S.K."/>
            <person name="Wortman J."/>
            <person name="Nusbaum C."/>
            <person name="Birren B."/>
        </authorList>
    </citation>
    <scope>NUCLEOTIDE SEQUENCE [LARGE SCALE GENOMIC DNA]</scope>
    <source>
        <strain evidence="1 2">CBS 89968</strain>
    </source>
</reference>
<organism evidence="1 2">
    <name type="scientific">Exophiala spinifera</name>
    <dbReference type="NCBI Taxonomy" id="91928"/>
    <lineage>
        <taxon>Eukaryota</taxon>
        <taxon>Fungi</taxon>
        <taxon>Dikarya</taxon>
        <taxon>Ascomycota</taxon>
        <taxon>Pezizomycotina</taxon>
        <taxon>Eurotiomycetes</taxon>
        <taxon>Chaetothyriomycetidae</taxon>
        <taxon>Chaetothyriales</taxon>
        <taxon>Herpotrichiellaceae</taxon>
        <taxon>Exophiala</taxon>
    </lineage>
</organism>
<keyword evidence="2" id="KW-1185">Reference proteome</keyword>
<evidence type="ECO:0000313" key="1">
    <source>
        <dbReference type="EMBL" id="KIW20284.1"/>
    </source>
</evidence>
<name>A0A0D2C9M2_9EURO</name>
<dbReference type="EMBL" id="KN847492">
    <property type="protein sequence ID" value="KIW20284.1"/>
    <property type="molecule type" value="Genomic_DNA"/>
</dbReference>
<evidence type="ECO:0000313" key="2">
    <source>
        <dbReference type="Proteomes" id="UP000053328"/>
    </source>
</evidence>